<accession>A0A949T5V6</accession>
<dbReference type="InterPro" id="IPR018461">
    <property type="entry name" value="Na/H_Antiport_NhaC-like_C"/>
</dbReference>
<evidence type="ECO:0000256" key="2">
    <source>
        <dbReference type="ARBA" id="ARBA00022448"/>
    </source>
</evidence>
<protein>
    <submittedName>
        <fullName evidence="11">Na+/H+ antiporter NhaC</fullName>
    </submittedName>
</protein>
<feature type="non-terminal residue" evidence="11">
    <location>
        <position position="128"/>
    </location>
</feature>
<feature type="transmembrane region" description="Helical" evidence="9">
    <location>
        <begin position="62"/>
        <end position="80"/>
    </location>
</feature>
<dbReference type="Proteomes" id="UP000732858">
    <property type="component" value="Unassembled WGS sequence"/>
</dbReference>
<dbReference type="GO" id="GO:0005886">
    <property type="term" value="C:plasma membrane"/>
    <property type="evidence" value="ECO:0007669"/>
    <property type="project" value="UniProtKB-SubCell"/>
</dbReference>
<evidence type="ECO:0000256" key="8">
    <source>
        <dbReference type="ARBA" id="ARBA00038435"/>
    </source>
</evidence>
<comment type="caution">
    <text evidence="11">The sequence shown here is derived from an EMBL/GenBank/DDBJ whole genome shotgun (WGS) entry which is preliminary data.</text>
</comment>
<evidence type="ECO:0000256" key="6">
    <source>
        <dbReference type="ARBA" id="ARBA00022989"/>
    </source>
</evidence>
<keyword evidence="7 9" id="KW-0472">Membrane</keyword>
<evidence type="ECO:0000256" key="7">
    <source>
        <dbReference type="ARBA" id="ARBA00023136"/>
    </source>
</evidence>
<organism evidence="11 12">
    <name type="scientific">Ursidibacter maritimus</name>
    <dbReference type="NCBI Taxonomy" id="1331689"/>
    <lineage>
        <taxon>Bacteria</taxon>
        <taxon>Pseudomonadati</taxon>
        <taxon>Pseudomonadota</taxon>
        <taxon>Gammaproteobacteria</taxon>
        <taxon>Pasteurellales</taxon>
        <taxon>Pasteurellaceae</taxon>
        <taxon>Ursidibacter</taxon>
    </lineage>
</organism>
<evidence type="ECO:0000256" key="4">
    <source>
        <dbReference type="ARBA" id="ARBA00022475"/>
    </source>
</evidence>
<evidence type="ECO:0000256" key="1">
    <source>
        <dbReference type="ARBA" id="ARBA00004651"/>
    </source>
</evidence>
<sequence>TMATVGVASMGIGMSMSLSPGMVAGAVISGSYFGDKMSPLSDTTNLASGLTNDDLFEHIRHMFYTTIPGLVISLIIFFVMGQMYGSDHLEQQKIDTIMNGIQAAFVISPWLLLLPLIVIIAVAFRVPA</sequence>
<dbReference type="AlphaFoldDB" id="A0A949T5V6"/>
<evidence type="ECO:0000256" key="5">
    <source>
        <dbReference type="ARBA" id="ARBA00022692"/>
    </source>
</evidence>
<feature type="transmembrane region" description="Helical" evidence="9">
    <location>
        <begin position="101"/>
        <end position="124"/>
    </location>
</feature>
<proteinExistence type="inferred from homology"/>
<comment type="similarity">
    <text evidence="8">Belongs to the NhaC Na(+)/H(+) (TC 2.A.35) antiporter family.</text>
</comment>
<name>A0A949T5V6_9PAST</name>
<evidence type="ECO:0000256" key="9">
    <source>
        <dbReference type="SAM" id="Phobius"/>
    </source>
</evidence>
<keyword evidence="5 9" id="KW-0812">Transmembrane</keyword>
<dbReference type="PANTHER" id="PTHR33451:SF3">
    <property type="entry name" value="MALATE-2H(+)_NA(+)-LACTATE ANTIPORTER"/>
    <property type="match status" value="1"/>
</dbReference>
<keyword evidence="4" id="KW-1003">Cell membrane</keyword>
<gene>
    <name evidence="11" type="ORF">HT672_09805</name>
</gene>
<feature type="domain" description="Na+/H+ antiporter NhaC-like C-terminal" evidence="10">
    <location>
        <begin position="31"/>
        <end position="125"/>
    </location>
</feature>
<evidence type="ECO:0000313" key="12">
    <source>
        <dbReference type="Proteomes" id="UP000732858"/>
    </source>
</evidence>
<dbReference type="GO" id="GO:0015297">
    <property type="term" value="F:antiporter activity"/>
    <property type="evidence" value="ECO:0007669"/>
    <property type="project" value="UniProtKB-KW"/>
</dbReference>
<dbReference type="EMBL" id="JABUMC010000106">
    <property type="protein sequence ID" value="MBV6547551.1"/>
    <property type="molecule type" value="Genomic_DNA"/>
</dbReference>
<keyword evidence="2" id="KW-0813">Transport</keyword>
<evidence type="ECO:0000256" key="3">
    <source>
        <dbReference type="ARBA" id="ARBA00022449"/>
    </source>
</evidence>
<dbReference type="Pfam" id="PF03553">
    <property type="entry name" value="Na_H_antiporter"/>
    <property type="match status" value="1"/>
</dbReference>
<feature type="non-terminal residue" evidence="11">
    <location>
        <position position="1"/>
    </location>
</feature>
<evidence type="ECO:0000313" key="11">
    <source>
        <dbReference type="EMBL" id="MBV6547551.1"/>
    </source>
</evidence>
<evidence type="ECO:0000259" key="10">
    <source>
        <dbReference type="Pfam" id="PF03553"/>
    </source>
</evidence>
<keyword evidence="6 9" id="KW-1133">Transmembrane helix</keyword>
<dbReference type="PANTHER" id="PTHR33451">
    <property type="entry name" value="MALATE-2H(+)/NA(+)-LACTATE ANTIPORTER"/>
    <property type="match status" value="1"/>
</dbReference>
<keyword evidence="3" id="KW-0050">Antiport</keyword>
<reference evidence="11" key="1">
    <citation type="journal article" date="2021" name="Mol. Ecol.">
        <title>Polar bear-adapted Ursidibacter maritimus are remarkably conserved after generations in captivity.</title>
        <authorList>
            <person name="Espinosa-Gongora C."/>
            <person name="Hansen M.J."/>
            <person name="Bertelsen M.F."/>
            <person name="Bojesen A.M."/>
        </authorList>
    </citation>
    <scope>NUCLEOTIDE SEQUENCE</scope>
    <source>
        <strain evidence="11">Pb43105x</strain>
    </source>
</reference>
<comment type="subcellular location">
    <subcellularLocation>
        <location evidence="1">Cell membrane</location>
        <topology evidence="1">Multi-pass membrane protein</topology>
    </subcellularLocation>
</comment>
<dbReference type="InterPro" id="IPR052180">
    <property type="entry name" value="NhaC_Na-H+_Antiporter"/>
</dbReference>